<dbReference type="GO" id="GO:0016020">
    <property type="term" value="C:membrane"/>
    <property type="evidence" value="ECO:0007669"/>
    <property type="project" value="TreeGrafter"/>
</dbReference>
<dbReference type="Pfam" id="PF14558">
    <property type="entry name" value="TRP_N"/>
    <property type="match status" value="1"/>
</dbReference>
<accession>A0A0C9ZQM8</accession>
<proteinExistence type="predicted"/>
<dbReference type="GO" id="GO:0009272">
    <property type="term" value="P:fungal-type cell wall biogenesis"/>
    <property type="evidence" value="ECO:0007669"/>
    <property type="project" value="TreeGrafter"/>
</dbReference>
<keyword evidence="4" id="KW-1185">Reference proteome</keyword>
<evidence type="ECO:0000256" key="1">
    <source>
        <dbReference type="SAM" id="SignalP"/>
    </source>
</evidence>
<dbReference type="InterPro" id="IPR040241">
    <property type="entry name" value="TRP_Flc/Pkd2-like"/>
</dbReference>
<evidence type="ECO:0000313" key="4">
    <source>
        <dbReference type="Proteomes" id="UP000054018"/>
    </source>
</evidence>
<name>A0A0C9ZQM8_9AGAM</name>
<organism evidence="3 4">
    <name type="scientific">Pisolithus microcarpus 441</name>
    <dbReference type="NCBI Taxonomy" id="765257"/>
    <lineage>
        <taxon>Eukaryota</taxon>
        <taxon>Fungi</taxon>
        <taxon>Dikarya</taxon>
        <taxon>Basidiomycota</taxon>
        <taxon>Agaricomycotina</taxon>
        <taxon>Agaricomycetes</taxon>
        <taxon>Agaricomycetidae</taxon>
        <taxon>Boletales</taxon>
        <taxon>Sclerodermatineae</taxon>
        <taxon>Pisolithaceae</taxon>
        <taxon>Pisolithus</taxon>
    </lineage>
</organism>
<feature type="chain" id="PRO_5002206577" description="ML-like domain-containing protein" evidence="1">
    <location>
        <begin position="27"/>
        <end position="140"/>
    </location>
</feature>
<dbReference type="HOGENOM" id="CLU_1880471_0_0_1"/>
<reference evidence="3 4" key="1">
    <citation type="submission" date="2014-04" db="EMBL/GenBank/DDBJ databases">
        <authorList>
            <consortium name="DOE Joint Genome Institute"/>
            <person name="Kuo A."/>
            <person name="Kohler A."/>
            <person name="Costa M.D."/>
            <person name="Nagy L.G."/>
            <person name="Floudas D."/>
            <person name="Copeland A."/>
            <person name="Barry K.W."/>
            <person name="Cichocki N."/>
            <person name="Veneault-Fourrey C."/>
            <person name="LaButti K."/>
            <person name="Lindquist E.A."/>
            <person name="Lipzen A."/>
            <person name="Lundell T."/>
            <person name="Morin E."/>
            <person name="Murat C."/>
            <person name="Sun H."/>
            <person name="Tunlid A."/>
            <person name="Henrissat B."/>
            <person name="Grigoriev I.V."/>
            <person name="Hibbett D.S."/>
            <person name="Martin F."/>
            <person name="Nordberg H.P."/>
            <person name="Cantor M.N."/>
            <person name="Hua S.X."/>
        </authorList>
    </citation>
    <scope>NUCLEOTIDE SEQUENCE [LARGE SCALE GENOMIC DNA]</scope>
    <source>
        <strain evidence="3 4">441</strain>
    </source>
</reference>
<evidence type="ECO:0000313" key="3">
    <source>
        <dbReference type="EMBL" id="KIK24612.1"/>
    </source>
</evidence>
<dbReference type="GO" id="GO:0055085">
    <property type="term" value="P:transmembrane transport"/>
    <property type="evidence" value="ECO:0007669"/>
    <property type="project" value="TreeGrafter"/>
</dbReference>
<protein>
    <recommendedName>
        <fullName evidence="2">ML-like domain-containing protein</fullName>
    </recommendedName>
</protein>
<dbReference type="PANTHER" id="PTHR31145:SF2">
    <property type="entry name" value="FLAVIN CARRIER PROTEIN 2"/>
    <property type="match status" value="1"/>
</dbReference>
<dbReference type="STRING" id="765257.A0A0C9ZQM8"/>
<dbReference type="EMBL" id="KN833714">
    <property type="protein sequence ID" value="KIK24612.1"/>
    <property type="molecule type" value="Genomic_DNA"/>
</dbReference>
<feature type="domain" description="ML-like" evidence="2">
    <location>
        <begin position="27"/>
        <end position="140"/>
    </location>
</feature>
<dbReference type="Proteomes" id="UP000054018">
    <property type="component" value="Unassembled WGS sequence"/>
</dbReference>
<dbReference type="SMART" id="SM01320">
    <property type="entry name" value="TRP_N"/>
    <property type="match status" value="1"/>
</dbReference>
<dbReference type="OrthoDB" id="2115177at2759"/>
<feature type="signal peptide" evidence="1">
    <location>
        <begin position="1"/>
        <end position="26"/>
    </location>
</feature>
<dbReference type="AlphaFoldDB" id="A0A0C9ZQM8"/>
<keyword evidence="1" id="KW-0732">Signal</keyword>
<evidence type="ECO:0000259" key="2">
    <source>
        <dbReference type="SMART" id="SM01320"/>
    </source>
</evidence>
<dbReference type="PANTHER" id="PTHR31145">
    <property type="entry name" value="INTEGRAL MEMBRANE PROTEIN (AFU_ORTHOLOGUE AFUA_7G01610)"/>
    <property type="match status" value="1"/>
</dbReference>
<sequence>MFSSVAWLRRLASSLLVLSPLVACQGETLFTSSVTYCSEPDALLIQQFEFIYFQQNSSVWFNLSAASVQPDVNVSANIFLNVYGMHPVNYTIDLCSLFNGALCPLPTYNFTGSDTIPIPSSLDLSQMIPDIAFKIPDLEA</sequence>
<gene>
    <name evidence="3" type="ORF">PISMIDRAFT_10059</name>
</gene>
<dbReference type="InterPro" id="IPR032800">
    <property type="entry name" value="TRP_N"/>
</dbReference>
<reference evidence="4" key="2">
    <citation type="submission" date="2015-01" db="EMBL/GenBank/DDBJ databases">
        <title>Evolutionary Origins and Diversification of the Mycorrhizal Mutualists.</title>
        <authorList>
            <consortium name="DOE Joint Genome Institute"/>
            <consortium name="Mycorrhizal Genomics Consortium"/>
            <person name="Kohler A."/>
            <person name="Kuo A."/>
            <person name="Nagy L.G."/>
            <person name="Floudas D."/>
            <person name="Copeland A."/>
            <person name="Barry K.W."/>
            <person name="Cichocki N."/>
            <person name="Veneault-Fourrey C."/>
            <person name="LaButti K."/>
            <person name="Lindquist E.A."/>
            <person name="Lipzen A."/>
            <person name="Lundell T."/>
            <person name="Morin E."/>
            <person name="Murat C."/>
            <person name="Riley R."/>
            <person name="Ohm R."/>
            <person name="Sun H."/>
            <person name="Tunlid A."/>
            <person name="Henrissat B."/>
            <person name="Grigoriev I.V."/>
            <person name="Hibbett D.S."/>
            <person name="Martin F."/>
        </authorList>
    </citation>
    <scope>NUCLEOTIDE SEQUENCE [LARGE SCALE GENOMIC DNA]</scope>
    <source>
        <strain evidence="4">441</strain>
    </source>
</reference>